<sequence>MFKSPLFNKNRGGRTILEKDQNLKSLPAAFELNVKWLNCWLHLLLSICRLGGSHGKQFARSFAHIVLGENWKQIPTLCEFLYANYLKINLENNNINDFGLMEALKDQAFYIEFIYFAHSDEGQLHNYSNLYEWVKHHIWYIVIHQQRIFNIYDLKTHPNMLLETKKAKLYLAKTTLSELNFTNKKLQETHQTVNSLTQQNINLESNANQHIANEMFETLFC</sequence>
<feature type="coiled-coil region" evidence="1">
    <location>
        <begin position="186"/>
        <end position="213"/>
    </location>
</feature>
<dbReference type="VEuPathDB" id="FungiDB:FUN_017442"/>
<keyword evidence="3" id="KW-1185">Reference proteome</keyword>
<organism evidence="2 3">
    <name type="scientific">Rhizophagus irregularis</name>
    <dbReference type="NCBI Taxonomy" id="588596"/>
    <lineage>
        <taxon>Eukaryota</taxon>
        <taxon>Fungi</taxon>
        <taxon>Fungi incertae sedis</taxon>
        <taxon>Mucoromycota</taxon>
        <taxon>Glomeromycotina</taxon>
        <taxon>Glomeromycetes</taxon>
        <taxon>Glomerales</taxon>
        <taxon>Glomeraceae</taxon>
        <taxon>Rhizophagus</taxon>
    </lineage>
</organism>
<dbReference type="Proteomes" id="UP000234323">
    <property type="component" value="Unassembled WGS sequence"/>
</dbReference>
<name>A0A2I1HF26_9GLOM</name>
<dbReference type="EMBL" id="LLXI01002575">
    <property type="protein sequence ID" value="PKY57493.1"/>
    <property type="molecule type" value="Genomic_DNA"/>
</dbReference>
<protein>
    <submittedName>
        <fullName evidence="2">Uncharacterized protein</fullName>
    </submittedName>
</protein>
<comment type="caution">
    <text evidence="2">The sequence shown here is derived from an EMBL/GenBank/DDBJ whole genome shotgun (WGS) entry which is preliminary data.</text>
</comment>
<proteinExistence type="predicted"/>
<evidence type="ECO:0000256" key="1">
    <source>
        <dbReference type="SAM" id="Coils"/>
    </source>
</evidence>
<dbReference type="VEuPathDB" id="FungiDB:RhiirA1_451156"/>
<dbReference type="AlphaFoldDB" id="A0A2I1HF26"/>
<reference evidence="2 3" key="1">
    <citation type="submission" date="2015-10" db="EMBL/GenBank/DDBJ databases">
        <title>Genome analyses suggest a sexual origin of heterokaryosis in a supposedly ancient asexual fungus.</title>
        <authorList>
            <person name="Ropars J."/>
            <person name="Sedzielewska K."/>
            <person name="Noel J."/>
            <person name="Charron P."/>
            <person name="Farinelli L."/>
            <person name="Marton T."/>
            <person name="Kruger M."/>
            <person name="Pelin A."/>
            <person name="Brachmann A."/>
            <person name="Corradi N."/>
        </authorList>
    </citation>
    <scope>NUCLEOTIDE SEQUENCE [LARGE SCALE GENOMIC DNA]</scope>
    <source>
        <strain evidence="2 3">A4</strain>
    </source>
</reference>
<evidence type="ECO:0000313" key="2">
    <source>
        <dbReference type="EMBL" id="PKY57493.1"/>
    </source>
</evidence>
<dbReference type="VEuPathDB" id="FungiDB:RhiirFUN_015123"/>
<gene>
    <name evidence="2" type="ORF">RhiirA4_478594</name>
</gene>
<evidence type="ECO:0000313" key="3">
    <source>
        <dbReference type="Proteomes" id="UP000234323"/>
    </source>
</evidence>
<keyword evidence="1" id="KW-0175">Coiled coil</keyword>
<accession>A0A2I1HF26</accession>